<evidence type="ECO:0000313" key="4">
    <source>
        <dbReference type="Proteomes" id="UP000265325"/>
    </source>
</evidence>
<feature type="domain" description="DUF4328" evidence="2">
    <location>
        <begin position="58"/>
        <end position="200"/>
    </location>
</feature>
<proteinExistence type="predicted"/>
<dbReference type="AlphaFoldDB" id="A0A2P2GMZ6"/>
<dbReference type="Proteomes" id="UP000265325">
    <property type="component" value="Unassembled WGS sequence"/>
</dbReference>
<feature type="transmembrane region" description="Helical" evidence="1">
    <location>
        <begin position="177"/>
        <end position="196"/>
    </location>
</feature>
<evidence type="ECO:0000313" key="3">
    <source>
        <dbReference type="EMBL" id="KKZ72881.1"/>
    </source>
</evidence>
<reference evidence="3 4" key="1">
    <citation type="submission" date="2015-05" db="EMBL/GenBank/DDBJ databases">
        <title>Draft Genome assembly of Streptomyces showdoensis.</title>
        <authorList>
            <person name="Thapa K.K."/>
            <person name="Metsa-Ketela M."/>
        </authorList>
    </citation>
    <scope>NUCLEOTIDE SEQUENCE [LARGE SCALE GENOMIC DNA]</scope>
    <source>
        <strain evidence="3 4">ATCC 15227</strain>
    </source>
</reference>
<dbReference type="InterPro" id="IPR025565">
    <property type="entry name" value="DUF4328"/>
</dbReference>
<accession>A0A2P2GMZ6</accession>
<keyword evidence="1" id="KW-0472">Membrane</keyword>
<keyword evidence="4" id="KW-1185">Reference proteome</keyword>
<feature type="transmembrane region" description="Helical" evidence="1">
    <location>
        <begin position="7"/>
        <end position="29"/>
    </location>
</feature>
<name>A0A2P2GMZ6_STREW</name>
<dbReference type="Pfam" id="PF14219">
    <property type="entry name" value="DUF4328"/>
    <property type="match status" value="1"/>
</dbReference>
<dbReference type="OrthoDB" id="4174975at2"/>
<keyword evidence="1" id="KW-1133">Transmembrane helix</keyword>
<protein>
    <recommendedName>
        <fullName evidence="2">DUF4328 domain-containing protein</fullName>
    </recommendedName>
</protein>
<comment type="caution">
    <text evidence="3">The sequence shown here is derived from an EMBL/GenBank/DDBJ whole genome shotgun (WGS) entry which is preliminary data.</text>
</comment>
<sequence length="214" mass="23231">MLRNPNGLSYAVVSLLGATAAADVVSLIATSGVRSELTGPLADHPDPEGYAGTLASTVAWSAQGLLLLATAVLFIVWMFRLRGNADVWAPDLQRRAKGWMIAGWVVPIVAFWFPRGQIVDIWRASRPEPYGPDRGGEFVLVNCWWLFFLVSRITGEVGSRVFDRAMTVDELVAGTQWMLAADALDVLAAVLAILLVRRLTSMQHLKATGMIPAA</sequence>
<feature type="transmembrane region" description="Helical" evidence="1">
    <location>
        <begin position="98"/>
        <end position="114"/>
    </location>
</feature>
<dbReference type="EMBL" id="LAQS01000022">
    <property type="protein sequence ID" value="KKZ72881.1"/>
    <property type="molecule type" value="Genomic_DNA"/>
</dbReference>
<gene>
    <name evidence="3" type="ORF">VO63_16220</name>
</gene>
<evidence type="ECO:0000259" key="2">
    <source>
        <dbReference type="Pfam" id="PF14219"/>
    </source>
</evidence>
<feature type="transmembrane region" description="Helical" evidence="1">
    <location>
        <begin position="49"/>
        <end position="77"/>
    </location>
</feature>
<keyword evidence="1" id="KW-0812">Transmembrane</keyword>
<organism evidence="3 4">
    <name type="scientific">Streptomyces showdoensis</name>
    <dbReference type="NCBI Taxonomy" id="68268"/>
    <lineage>
        <taxon>Bacteria</taxon>
        <taxon>Bacillati</taxon>
        <taxon>Actinomycetota</taxon>
        <taxon>Actinomycetes</taxon>
        <taxon>Kitasatosporales</taxon>
        <taxon>Streptomycetaceae</taxon>
        <taxon>Streptomyces</taxon>
    </lineage>
</organism>
<dbReference type="RefSeq" id="WP_046908502.1">
    <property type="nucleotide sequence ID" value="NZ_BAAAXG010000026.1"/>
</dbReference>
<evidence type="ECO:0000256" key="1">
    <source>
        <dbReference type="SAM" id="Phobius"/>
    </source>
</evidence>